<dbReference type="GeneID" id="25262529"/>
<evidence type="ECO:0000313" key="9">
    <source>
        <dbReference type="EMBL" id="KDN43424.1"/>
    </source>
</evidence>
<evidence type="ECO:0000256" key="6">
    <source>
        <dbReference type="ARBA" id="ARBA00023163"/>
    </source>
</evidence>
<dbReference type="EMBL" id="JMSN01000061">
    <property type="protein sequence ID" value="KDN43424.1"/>
    <property type="molecule type" value="Genomic_DNA"/>
</dbReference>
<dbReference type="InterPro" id="IPR036395">
    <property type="entry name" value="Cu_fist_DNA-bd_dom_sf"/>
</dbReference>
<dbReference type="SMART" id="SM00412">
    <property type="entry name" value="Cu_FIST"/>
    <property type="match status" value="1"/>
</dbReference>
<proteinExistence type="predicted"/>
<dbReference type="SUPFAM" id="SSF57879">
    <property type="entry name" value="Zinc domain conserved in yeast copper-regulated transcription factors"/>
    <property type="match status" value="1"/>
</dbReference>
<gene>
    <name evidence="9" type="ORF">K437DRAFT_225645</name>
</gene>
<keyword evidence="3" id="KW-0862">Zinc</keyword>
<evidence type="ECO:0000256" key="5">
    <source>
        <dbReference type="ARBA" id="ARBA00023015"/>
    </source>
</evidence>
<dbReference type="PROSITE" id="PS50073">
    <property type="entry name" value="COPPER_FIST_2"/>
    <property type="match status" value="1"/>
</dbReference>
<evidence type="ECO:0000256" key="4">
    <source>
        <dbReference type="ARBA" id="ARBA00023008"/>
    </source>
</evidence>
<dbReference type="Proteomes" id="UP000027361">
    <property type="component" value="Unassembled WGS sequence"/>
</dbReference>
<dbReference type="HOGENOM" id="CLU_190858_0_0_1"/>
<keyword evidence="10" id="KW-1185">Reference proteome</keyword>
<dbReference type="GO" id="GO:0006878">
    <property type="term" value="P:intracellular copper ion homeostasis"/>
    <property type="evidence" value="ECO:0007669"/>
    <property type="project" value="TreeGrafter"/>
</dbReference>
<dbReference type="GO" id="GO:0006879">
    <property type="term" value="P:intracellular iron ion homeostasis"/>
    <property type="evidence" value="ECO:0007669"/>
    <property type="project" value="TreeGrafter"/>
</dbReference>
<dbReference type="GO" id="GO:0000981">
    <property type="term" value="F:DNA-binding transcription factor activity, RNA polymerase II-specific"/>
    <property type="evidence" value="ECO:0007669"/>
    <property type="project" value="TreeGrafter"/>
</dbReference>
<keyword evidence="5" id="KW-0805">Transcription regulation</keyword>
<dbReference type="GO" id="GO:0000978">
    <property type="term" value="F:RNA polymerase II cis-regulatory region sequence-specific DNA binding"/>
    <property type="evidence" value="ECO:0007669"/>
    <property type="project" value="TreeGrafter"/>
</dbReference>
<keyword evidence="4" id="KW-0186">Copper</keyword>
<sequence>MLIDGKKYACATCIAGHRTSKCQHRDGRELKEVKARGRPTTQCDICRERRRQGGSAHGRCSC</sequence>
<comment type="caution">
    <text evidence="9">The sequence shown here is derived from an EMBL/GenBank/DDBJ whole genome shotgun (WGS) entry which is preliminary data.</text>
</comment>
<evidence type="ECO:0000256" key="1">
    <source>
        <dbReference type="ARBA" id="ARBA00004123"/>
    </source>
</evidence>
<dbReference type="RefSeq" id="XP_013242377.1">
    <property type="nucleotide sequence ID" value="XM_013386923.1"/>
</dbReference>
<dbReference type="AlphaFoldDB" id="A0A066VX91"/>
<name>A0A066VX91_TILAU</name>
<dbReference type="PANTHER" id="PTHR28088">
    <property type="entry name" value="TRANSCRIPTIONAL ACTIVATOR HAA1-RELATED"/>
    <property type="match status" value="1"/>
</dbReference>
<dbReference type="GO" id="GO:0005634">
    <property type="term" value="C:nucleus"/>
    <property type="evidence" value="ECO:0007669"/>
    <property type="project" value="UniProtKB-SubCell"/>
</dbReference>
<evidence type="ECO:0000313" key="10">
    <source>
        <dbReference type="Proteomes" id="UP000027361"/>
    </source>
</evidence>
<dbReference type="InterPro" id="IPR001083">
    <property type="entry name" value="Cu_fist_DNA-bd_dom"/>
</dbReference>
<dbReference type="FunFam" id="3.90.430.10:FF:000001">
    <property type="entry name" value="Copper fist DNA-binding protein"/>
    <property type="match status" value="1"/>
</dbReference>
<comment type="subcellular location">
    <subcellularLocation>
        <location evidence="1">Nucleus</location>
    </subcellularLocation>
</comment>
<dbReference type="STRING" id="1037660.A0A066VX91"/>
<dbReference type="Gene3D" id="3.90.430.10">
    <property type="entry name" value="Copper fist DNA-binding domain"/>
    <property type="match status" value="1"/>
</dbReference>
<reference evidence="9 10" key="1">
    <citation type="submission" date="2014-05" db="EMBL/GenBank/DDBJ databases">
        <title>Draft genome sequence of a rare smut relative, Tilletiaria anomala UBC 951.</title>
        <authorList>
            <consortium name="DOE Joint Genome Institute"/>
            <person name="Toome M."/>
            <person name="Kuo A."/>
            <person name="Henrissat B."/>
            <person name="Lipzen A."/>
            <person name="Tritt A."/>
            <person name="Yoshinaga Y."/>
            <person name="Zane M."/>
            <person name="Barry K."/>
            <person name="Grigoriev I.V."/>
            <person name="Spatafora J.W."/>
            <person name="Aimea M.C."/>
        </authorList>
    </citation>
    <scope>NUCLEOTIDE SEQUENCE [LARGE SCALE GENOMIC DNA]</scope>
    <source>
        <strain evidence="9 10">UBC 951</strain>
    </source>
</reference>
<dbReference type="SMART" id="SM01090">
    <property type="entry name" value="Copper-fist"/>
    <property type="match status" value="1"/>
</dbReference>
<feature type="domain" description="Copper-fist" evidence="8">
    <location>
        <begin position="1"/>
        <end position="40"/>
    </location>
</feature>
<feature type="non-terminal residue" evidence="9">
    <location>
        <position position="62"/>
    </location>
</feature>
<keyword evidence="2" id="KW-0479">Metal-binding</keyword>
<dbReference type="PANTHER" id="PTHR28088:SF5">
    <property type="entry name" value="TRANSCRIPTIONAL ACTIVATOR HAA1-RELATED"/>
    <property type="match status" value="1"/>
</dbReference>
<accession>A0A066VX91</accession>
<dbReference type="GO" id="GO:0045944">
    <property type="term" value="P:positive regulation of transcription by RNA polymerase II"/>
    <property type="evidence" value="ECO:0007669"/>
    <property type="project" value="TreeGrafter"/>
</dbReference>
<dbReference type="InterPro" id="IPR051763">
    <property type="entry name" value="Copper_Homeo_Regul"/>
</dbReference>
<dbReference type="InParanoid" id="A0A066VX91"/>
<evidence type="ECO:0000256" key="7">
    <source>
        <dbReference type="ARBA" id="ARBA00023242"/>
    </source>
</evidence>
<evidence type="ECO:0000256" key="2">
    <source>
        <dbReference type="ARBA" id="ARBA00022723"/>
    </source>
</evidence>
<dbReference type="OrthoDB" id="5600085at2759"/>
<evidence type="ECO:0000256" key="3">
    <source>
        <dbReference type="ARBA" id="ARBA00022833"/>
    </source>
</evidence>
<keyword evidence="6" id="KW-0804">Transcription</keyword>
<dbReference type="GO" id="GO:0005507">
    <property type="term" value="F:copper ion binding"/>
    <property type="evidence" value="ECO:0007669"/>
    <property type="project" value="InterPro"/>
</dbReference>
<dbReference type="PRINTS" id="PR00617">
    <property type="entry name" value="COPPERFIST"/>
</dbReference>
<keyword evidence="7" id="KW-0539">Nucleus</keyword>
<evidence type="ECO:0000259" key="8">
    <source>
        <dbReference type="PROSITE" id="PS50073"/>
    </source>
</evidence>
<dbReference type="OMA" id="SSCKHED"/>
<organism evidence="9 10">
    <name type="scientific">Tilletiaria anomala (strain ATCC 24038 / CBS 436.72 / UBC 951)</name>
    <dbReference type="NCBI Taxonomy" id="1037660"/>
    <lineage>
        <taxon>Eukaryota</taxon>
        <taxon>Fungi</taxon>
        <taxon>Dikarya</taxon>
        <taxon>Basidiomycota</taxon>
        <taxon>Ustilaginomycotina</taxon>
        <taxon>Exobasidiomycetes</taxon>
        <taxon>Georgefischeriales</taxon>
        <taxon>Tilletiariaceae</taxon>
        <taxon>Tilletiaria</taxon>
    </lineage>
</organism>
<protein>
    <submittedName>
        <fullName evidence="9">Copper-fist-domain-containing protein</fullName>
    </submittedName>
</protein>
<dbReference type="Pfam" id="PF00649">
    <property type="entry name" value="Copper-fist"/>
    <property type="match status" value="1"/>
</dbReference>